<evidence type="ECO:0000256" key="2">
    <source>
        <dbReference type="SAM" id="Phobius"/>
    </source>
</evidence>
<dbReference type="NCBIfam" id="TIGR02532">
    <property type="entry name" value="IV_pilin_GFxxxE"/>
    <property type="match status" value="1"/>
</dbReference>
<dbReference type="OrthoDB" id="189431at2"/>
<dbReference type="SUPFAM" id="SSF54523">
    <property type="entry name" value="Pili subunits"/>
    <property type="match status" value="1"/>
</dbReference>
<keyword evidence="2" id="KW-0472">Membrane</keyword>
<organism evidence="3 4">
    <name type="scientific">Pedosphaera parvula (strain Ellin514)</name>
    <dbReference type="NCBI Taxonomy" id="320771"/>
    <lineage>
        <taxon>Bacteria</taxon>
        <taxon>Pseudomonadati</taxon>
        <taxon>Verrucomicrobiota</taxon>
        <taxon>Pedosphaerae</taxon>
        <taxon>Pedosphaerales</taxon>
        <taxon>Pedosphaeraceae</taxon>
        <taxon>Pedosphaera</taxon>
    </lineage>
</organism>
<dbReference type="AlphaFoldDB" id="B9XSJ8"/>
<feature type="transmembrane region" description="Helical" evidence="2">
    <location>
        <begin position="12"/>
        <end position="35"/>
    </location>
</feature>
<evidence type="ECO:0008006" key="5">
    <source>
        <dbReference type="Google" id="ProtNLM"/>
    </source>
</evidence>
<evidence type="ECO:0000313" key="3">
    <source>
        <dbReference type="EMBL" id="EEF57198.1"/>
    </source>
</evidence>
<dbReference type="InterPro" id="IPR012902">
    <property type="entry name" value="N_methyl_site"/>
</dbReference>
<comment type="caution">
    <text evidence="3">The sequence shown here is derived from an EMBL/GenBank/DDBJ whole genome shotgun (WGS) entry which is preliminary data.</text>
</comment>
<keyword evidence="2" id="KW-1133">Transmembrane helix</keyword>
<reference evidence="3 4" key="1">
    <citation type="journal article" date="2011" name="J. Bacteriol.">
        <title>Genome sequence of 'Pedosphaera parvula' Ellin514, an aerobic Verrucomicrobial isolate from pasture soil.</title>
        <authorList>
            <person name="Kant R."/>
            <person name="van Passel M.W."/>
            <person name="Sangwan P."/>
            <person name="Palva A."/>
            <person name="Lucas S."/>
            <person name="Copeland A."/>
            <person name="Lapidus A."/>
            <person name="Glavina Del Rio T."/>
            <person name="Dalin E."/>
            <person name="Tice H."/>
            <person name="Bruce D."/>
            <person name="Goodwin L."/>
            <person name="Pitluck S."/>
            <person name="Chertkov O."/>
            <person name="Larimer F.W."/>
            <person name="Land M.L."/>
            <person name="Hauser L."/>
            <person name="Brettin T.S."/>
            <person name="Detter J.C."/>
            <person name="Han S."/>
            <person name="de Vos W.M."/>
            <person name="Janssen P.H."/>
            <person name="Smidt H."/>
        </authorList>
    </citation>
    <scope>NUCLEOTIDE SEQUENCE [LARGE SCALE GENOMIC DNA]</scope>
    <source>
        <strain evidence="3 4">Ellin514</strain>
    </source>
</reference>
<dbReference type="Gene3D" id="3.30.700.10">
    <property type="entry name" value="Glycoprotein, Type 4 Pilin"/>
    <property type="match status" value="1"/>
</dbReference>
<feature type="compositionally biased region" description="Polar residues" evidence="1">
    <location>
        <begin position="106"/>
        <end position="125"/>
    </location>
</feature>
<keyword evidence="2" id="KW-0812">Transmembrane</keyword>
<dbReference type="Proteomes" id="UP000003688">
    <property type="component" value="Unassembled WGS sequence"/>
</dbReference>
<evidence type="ECO:0000313" key="4">
    <source>
        <dbReference type="Proteomes" id="UP000003688"/>
    </source>
</evidence>
<dbReference type="InterPro" id="IPR045584">
    <property type="entry name" value="Pilin-like"/>
</dbReference>
<dbReference type="EMBL" id="ABOX02000081">
    <property type="protein sequence ID" value="EEF57198.1"/>
    <property type="molecule type" value="Genomic_DNA"/>
</dbReference>
<dbReference type="Pfam" id="PF07963">
    <property type="entry name" value="N_methyl"/>
    <property type="match status" value="1"/>
</dbReference>
<gene>
    <name evidence="3" type="ORF">Cflav_PD0205</name>
</gene>
<feature type="region of interest" description="Disordered" evidence="1">
    <location>
        <begin position="102"/>
        <end position="125"/>
    </location>
</feature>
<sequence precursor="true">MKPAYPRNRAFTLIEIMLVVAIIGIALAMGMPAIYRKANPEPMTQAVQDVLEVCTQARARAILNGVAMELRIYPHTGRFEVVQAPEDADLLNANGTNAPAVGQSVRAESNSSVAGSPASPNHSPLTAQLSERVVIEMCDINFGEYKDEEMARVRFHPNGICDQLTLVLRSDNNEFKKIALEEVTGLAEVSNFK</sequence>
<dbReference type="RefSeq" id="WP_007418781.1">
    <property type="nucleotide sequence ID" value="NZ_ABOX02000081.1"/>
</dbReference>
<proteinExistence type="predicted"/>
<name>B9XSJ8_PEDPL</name>
<evidence type="ECO:0000256" key="1">
    <source>
        <dbReference type="SAM" id="MobiDB-lite"/>
    </source>
</evidence>
<protein>
    <recommendedName>
        <fullName evidence="5">General secretion pathway protein H</fullName>
    </recommendedName>
</protein>
<keyword evidence="4" id="KW-1185">Reference proteome</keyword>
<accession>B9XSJ8</accession>
<dbReference type="STRING" id="320771.Cflav_PD0205"/>